<dbReference type="EMBL" id="JAPFCC010000001">
    <property type="protein sequence ID" value="MCW7554287.1"/>
    <property type="molecule type" value="Genomic_DNA"/>
</dbReference>
<evidence type="ECO:0000313" key="1">
    <source>
        <dbReference type="EMBL" id="MCW7554287.1"/>
    </source>
</evidence>
<name>A0ABT3MY52_9GAMM</name>
<accession>A0ABT3MY52</accession>
<proteinExistence type="predicted"/>
<gene>
    <name evidence="1" type="ORF">NX722_17010</name>
</gene>
<protein>
    <submittedName>
        <fullName evidence="1">Uncharacterized protein</fullName>
    </submittedName>
</protein>
<evidence type="ECO:0000313" key="2">
    <source>
        <dbReference type="Proteomes" id="UP001209854"/>
    </source>
</evidence>
<organism evidence="1 2">
    <name type="scientific">Endozoicomonas gorgoniicola</name>
    <dbReference type="NCBI Taxonomy" id="1234144"/>
    <lineage>
        <taxon>Bacteria</taxon>
        <taxon>Pseudomonadati</taxon>
        <taxon>Pseudomonadota</taxon>
        <taxon>Gammaproteobacteria</taxon>
        <taxon>Oceanospirillales</taxon>
        <taxon>Endozoicomonadaceae</taxon>
        <taxon>Endozoicomonas</taxon>
    </lineage>
</organism>
<reference evidence="1 2" key="1">
    <citation type="submission" date="2022-10" db="EMBL/GenBank/DDBJ databases">
        <title>High-quality genome sequences of two octocoral-associated bacteria, Endozoicomonas euniceicola EF212 and Endozoicomonas gorgoniicola PS125.</title>
        <authorList>
            <person name="Chiou Y.-J."/>
            <person name="Chen Y.-H."/>
        </authorList>
    </citation>
    <scope>NUCLEOTIDE SEQUENCE [LARGE SCALE GENOMIC DNA]</scope>
    <source>
        <strain evidence="1 2">PS125</strain>
    </source>
</reference>
<sequence length="62" mass="6717">MWGKNKAPDIIGQWHSGNVYYNIIEMFKGSQVNGSLEPHPNGKADIKPLIAKATAGTVVEHG</sequence>
<dbReference type="RefSeq" id="WP_262564021.1">
    <property type="nucleotide sequence ID" value="NZ_JAPFCC010000001.1"/>
</dbReference>
<keyword evidence="2" id="KW-1185">Reference proteome</keyword>
<comment type="caution">
    <text evidence="1">The sequence shown here is derived from an EMBL/GenBank/DDBJ whole genome shotgun (WGS) entry which is preliminary data.</text>
</comment>
<dbReference type="Proteomes" id="UP001209854">
    <property type="component" value="Unassembled WGS sequence"/>
</dbReference>